<dbReference type="EMBL" id="BJHV01000002">
    <property type="protein sequence ID" value="GDY49117.1"/>
    <property type="molecule type" value="Genomic_DNA"/>
</dbReference>
<gene>
    <name evidence="2" type="ORF">SANT12839_099990</name>
</gene>
<feature type="region of interest" description="Disordered" evidence="1">
    <location>
        <begin position="1"/>
        <end position="29"/>
    </location>
</feature>
<dbReference type="AlphaFoldDB" id="A0A4D4KRP5"/>
<name>A0A4D4KRP5_9ACTN</name>
<accession>A0A4D4KRP5</accession>
<proteinExistence type="predicted"/>
<reference evidence="2 3" key="1">
    <citation type="journal article" date="2020" name="Int. J. Syst. Evol. Microbiol.">
        <title>Reclassification of Streptomyces castelarensis and Streptomyces sporoclivatus as later heterotypic synonyms of Streptomyces antimycoticus.</title>
        <authorList>
            <person name="Komaki H."/>
            <person name="Tamura T."/>
        </authorList>
    </citation>
    <scope>NUCLEOTIDE SEQUENCE [LARGE SCALE GENOMIC DNA]</scope>
    <source>
        <strain evidence="2 3">NBRC 12839</strain>
    </source>
</reference>
<sequence>MLIPRPRRRIGWAPPAASRPPLPGAPASTSRLLEQVMADQDEDLVDVDPYDPGDGSLPVFRWKQAGRENLATRRQLREMGLRPGGQEPVARIECRGGKRWAWLYRIDLAKPKLPLTLAKEAALDKAMAARQTCGTCRRRYFHCVPLKTLGSCLECYDGTPADPASYIAPPAKHLLAA</sequence>
<evidence type="ECO:0000256" key="1">
    <source>
        <dbReference type="SAM" id="MobiDB-lite"/>
    </source>
</evidence>
<feature type="compositionally biased region" description="Basic residues" evidence="1">
    <location>
        <begin position="1"/>
        <end position="10"/>
    </location>
</feature>
<comment type="caution">
    <text evidence="2">The sequence shown here is derived from an EMBL/GenBank/DDBJ whole genome shotgun (WGS) entry which is preliminary data.</text>
</comment>
<organism evidence="2 3">
    <name type="scientific">Streptomyces antimycoticus</name>
    <dbReference type="NCBI Taxonomy" id="68175"/>
    <lineage>
        <taxon>Bacteria</taxon>
        <taxon>Bacillati</taxon>
        <taxon>Actinomycetota</taxon>
        <taxon>Actinomycetes</taxon>
        <taxon>Kitasatosporales</taxon>
        <taxon>Streptomycetaceae</taxon>
        <taxon>Streptomyces</taxon>
        <taxon>Streptomyces violaceusniger group</taxon>
    </lineage>
</organism>
<protein>
    <submittedName>
        <fullName evidence="2">Uncharacterized protein</fullName>
    </submittedName>
</protein>
<keyword evidence="3" id="KW-1185">Reference proteome</keyword>
<dbReference type="NCBIfam" id="NF041638">
    <property type="entry name" value="QRL_CxxC_CxxC"/>
    <property type="match status" value="1"/>
</dbReference>
<evidence type="ECO:0000313" key="3">
    <source>
        <dbReference type="Proteomes" id="UP000299290"/>
    </source>
</evidence>
<evidence type="ECO:0000313" key="2">
    <source>
        <dbReference type="EMBL" id="GDY49117.1"/>
    </source>
</evidence>
<dbReference type="InterPro" id="IPR048142">
    <property type="entry name" value="QRL_CxxC_CxxC"/>
</dbReference>
<dbReference type="Proteomes" id="UP000299290">
    <property type="component" value="Unassembled WGS sequence"/>
</dbReference>